<feature type="domain" description="Reverse transcriptase" evidence="2">
    <location>
        <begin position="763"/>
        <end position="1033"/>
    </location>
</feature>
<dbReference type="CDD" id="cd06222">
    <property type="entry name" value="RNase_H_like"/>
    <property type="match status" value="1"/>
</dbReference>
<accession>A0A2N9HK89</accession>
<dbReference type="Gene3D" id="3.60.10.10">
    <property type="entry name" value="Endonuclease/exonuclease/phosphatase"/>
    <property type="match status" value="1"/>
</dbReference>
<gene>
    <name evidence="3" type="ORF">FSB_LOCUS39966</name>
</gene>
<dbReference type="InterPro" id="IPR000477">
    <property type="entry name" value="RT_dom"/>
</dbReference>
<dbReference type="SUPFAM" id="SSF53098">
    <property type="entry name" value="Ribonuclease H-like"/>
    <property type="match status" value="1"/>
</dbReference>
<dbReference type="Gene3D" id="3.30.420.10">
    <property type="entry name" value="Ribonuclease H-like superfamily/Ribonuclease H"/>
    <property type="match status" value="1"/>
</dbReference>
<dbReference type="InterPro" id="IPR025558">
    <property type="entry name" value="DUF4283"/>
</dbReference>
<dbReference type="Pfam" id="PF13966">
    <property type="entry name" value="zf-RVT"/>
    <property type="match status" value="1"/>
</dbReference>
<feature type="region of interest" description="Disordered" evidence="1">
    <location>
        <begin position="303"/>
        <end position="344"/>
    </location>
</feature>
<dbReference type="Pfam" id="PF14111">
    <property type="entry name" value="DUF4283"/>
    <property type="match status" value="1"/>
</dbReference>
<dbReference type="InterPro" id="IPR012337">
    <property type="entry name" value="RNaseH-like_sf"/>
</dbReference>
<organism evidence="3">
    <name type="scientific">Fagus sylvatica</name>
    <name type="common">Beechnut</name>
    <dbReference type="NCBI Taxonomy" id="28930"/>
    <lineage>
        <taxon>Eukaryota</taxon>
        <taxon>Viridiplantae</taxon>
        <taxon>Streptophyta</taxon>
        <taxon>Embryophyta</taxon>
        <taxon>Tracheophyta</taxon>
        <taxon>Spermatophyta</taxon>
        <taxon>Magnoliopsida</taxon>
        <taxon>eudicotyledons</taxon>
        <taxon>Gunneridae</taxon>
        <taxon>Pentapetalae</taxon>
        <taxon>rosids</taxon>
        <taxon>fabids</taxon>
        <taxon>Fagales</taxon>
        <taxon>Fagaceae</taxon>
        <taxon>Fagus</taxon>
    </lineage>
</organism>
<reference evidence="3" key="1">
    <citation type="submission" date="2018-02" db="EMBL/GenBank/DDBJ databases">
        <authorList>
            <person name="Cohen D.B."/>
            <person name="Kent A.D."/>
        </authorList>
    </citation>
    <scope>NUCLEOTIDE SEQUENCE</scope>
</reference>
<dbReference type="PROSITE" id="PS50878">
    <property type="entry name" value="RT_POL"/>
    <property type="match status" value="1"/>
</dbReference>
<feature type="compositionally biased region" description="Basic and acidic residues" evidence="1">
    <location>
        <begin position="235"/>
        <end position="245"/>
    </location>
</feature>
<evidence type="ECO:0000259" key="2">
    <source>
        <dbReference type="PROSITE" id="PS50878"/>
    </source>
</evidence>
<dbReference type="Pfam" id="PF00078">
    <property type="entry name" value="RVT_1"/>
    <property type="match status" value="1"/>
</dbReference>
<sequence>MEEIDNMWQRFSLNETEGDRFNLGSSTQVASYSLAAKFYTRRVINVEAVTRTFKPLWRTERGFTVRDMGDNILLFDFEDEADMERVLFSEPWTYDKYLIHNLPILSLKKEVAEALGSRIGEVMKTTESDEELGGGRVMRIRVKVDITKPLCRGRKIGLANGTEGWAAFKYERLPNFCYWCGLVTHGEKDCALWLRNHTSMGRRDQGYGAWMKAGMERPNRKVEIHVEGRATQFGRETKAPPEEGQQKPVTPVTKPADFGETNMETIAPNLESDMQSGHADFAGQLREIDESLGLFKENSENANIKVSKSDPRDNLVDSFTARGNHPQKSPNDKGPLTDVTNISKTGMGSWKKKARASGLATGGSVMVLAEKRSSEYFTEAYAWRITFVYGAPETHLRVETWNLIRRLSRQHHLPWCCIGDFNEIVLSSEMQGRRPRPERQMQNFREVLDECGMLDLGYRGSPFTWCNNRDPPNTTWVRLDRGVASLSWIHKFQNARLEHLNVTNSDHKCLHLELEPCNQSQYFRKPFRFEEIWTTDDGCEDTIQAEWDKVGVGTEMFQVWNKLKNCKSGLGKWSRQHFGNVTRQLAEKRQQLLVAETDAIQGGSLDRLKSLKSDINFLLEKEERMWRQRSRTSWLKDGDRNTRYFHGQASQRRRRNRIMGLRNNEGVWMEEKEEMVNILLGYYETIFTTSQPTHIEEAVAYVPQVVSSSMNESLTRPYTEVEVEEALKQMAPLKAPGPDGLPPLFYQRYWPVVGQDVTRGVLSCLNSGQLLSSINHTFITLIPKVKNPERVTEYRPISLCNVIYKLVSKVIANRLKTILPHLISDSQSAFVPGRLITDNVLVAFETLHHMHTTKIGRDGAMALKPDMSKAYDRVEWNYLESIMRKMGFHNRWISMIMQCINTVSYSLLVNGEPHGFLKPSRGLRQGDPLSPYLFLLCAEGFHSLISKASDQGDLQGVALCRRGPKITHLFFADDSLLFTKASTRDCAKLQEILLMYERASGQQVNRDKTTIFFSKATPTDTQEAIKDTLGVPIIQQYERYLGLPSFVGKNRTACFTQLKERVWSKLMGWKEKLLSQAGREVLIKSVAQAIPTYTMSCFRLPNRLCQDLESMIRKFWWGHGLDTNKICWVKWSSLCCQKNTGGMGFRDLRKFNDALLGKQVWRLLTDTNSLLYRVFKAKFFPNCSILEADPKTKGSYAWQSILKARDVIKNGIVWRVGNGKSIKIWRQRWLLEDHHRRIITPTSAILENSTVSELISAQTNHWDEPLIDNIFLPYDAMAIKSIPLSEGRSEDKPFWPDTKTGQYTVKSGYKFLQAEDMKTQPSCSNSKPMNQIWKDVWSLQVPKKIQMFMWRTLKDSLPSKFNLKKKHVIEDPVCELCGALPEDILHALWVCPHAQAAWGDATDLKEIRKSNFQNFTDLWCQLGKRDPPFDMEVFSTTCWAIWNRRNKVRLNQPTDKVDHIPVFVREYLQEFQSCRTPQLPNTSPQPSTQWRKPTTCGFKVNYDGAVFAEKAEAGIGVIVRNRHGLPVAMLSQKIRFPLSVEATEAMAARRAVRFALELGLTDVEFEGDSQIINDALTGEKYSQADFGVITEDTKALARLLHKYLFLHVKRKGNSVAHALARRAQNCSIPNVRLECVPPNIQLLLSLDISD</sequence>
<dbReference type="InterPro" id="IPR036397">
    <property type="entry name" value="RNaseH_sf"/>
</dbReference>
<feature type="region of interest" description="Disordered" evidence="1">
    <location>
        <begin position="234"/>
        <end position="259"/>
    </location>
</feature>
<dbReference type="SUPFAM" id="SSF56219">
    <property type="entry name" value="DNase I-like"/>
    <property type="match status" value="1"/>
</dbReference>
<dbReference type="EMBL" id="OIVN01003557">
    <property type="protein sequence ID" value="SPD12084.1"/>
    <property type="molecule type" value="Genomic_DNA"/>
</dbReference>
<dbReference type="GO" id="GO:0004523">
    <property type="term" value="F:RNA-DNA hybrid ribonuclease activity"/>
    <property type="evidence" value="ECO:0007669"/>
    <property type="project" value="InterPro"/>
</dbReference>
<dbReference type="Pfam" id="PF13456">
    <property type="entry name" value="RVT_3"/>
    <property type="match status" value="1"/>
</dbReference>
<dbReference type="InterPro" id="IPR025836">
    <property type="entry name" value="Zn_knuckle_CX2CX4HX4C"/>
</dbReference>
<protein>
    <recommendedName>
        <fullName evidence="2">Reverse transcriptase domain-containing protein</fullName>
    </recommendedName>
</protein>
<proteinExistence type="predicted"/>
<name>A0A2N9HK89_FAGSY</name>
<dbReference type="SUPFAM" id="SSF56672">
    <property type="entry name" value="DNA/RNA polymerases"/>
    <property type="match status" value="1"/>
</dbReference>
<evidence type="ECO:0000313" key="3">
    <source>
        <dbReference type="EMBL" id="SPD12084.1"/>
    </source>
</evidence>
<dbReference type="InterPro" id="IPR036691">
    <property type="entry name" value="Endo/exonu/phosph_ase_sf"/>
</dbReference>
<dbReference type="PANTHER" id="PTHR33116">
    <property type="entry name" value="REVERSE TRANSCRIPTASE ZINC-BINDING DOMAIN-CONTAINING PROTEIN-RELATED-RELATED"/>
    <property type="match status" value="1"/>
</dbReference>
<dbReference type="InterPro" id="IPR044730">
    <property type="entry name" value="RNase_H-like_dom_plant"/>
</dbReference>
<dbReference type="GO" id="GO:0003676">
    <property type="term" value="F:nucleic acid binding"/>
    <property type="evidence" value="ECO:0007669"/>
    <property type="project" value="InterPro"/>
</dbReference>
<evidence type="ECO:0000256" key="1">
    <source>
        <dbReference type="SAM" id="MobiDB-lite"/>
    </source>
</evidence>
<dbReference type="InterPro" id="IPR026960">
    <property type="entry name" value="RVT-Znf"/>
</dbReference>
<dbReference type="InterPro" id="IPR002156">
    <property type="entry name" value="RNaseH_domain"/>
</dbReference>
<dbReference type="InterPro" id="IPR043502">
    <property type="entry name" value="DNA/RNA_pol_sf"/>
</dbReference>
<dbReference type="CDD" id="cd01650">
    <property type="entry name" value="RT_nLTR_like"/>
    <property type="match status" value="1"/>
</dbReference>
<dbReference type="Pfam" id="PF14392">
    <property type="entry name" value="zf-CCHC_4"/>
    <property type="match status" value="1"/>
</dbReference>
<dbReference type="PANTHER" id="PTHR33116:SF86">
    <property type="entry name" value="REVERSE TRANSCRIPTASE DOMAIN-CONTAINING PROTEIN"/>
    <property type="match status" value="1"/>
</dbReference>